<dbReference type="GO" id="GO:0071949">
    <property type="term" value="F:FAD binding"/>
    <property type="evidence" value="ECO:0007669"/>
    <property type="project" value="InterPro"/>
</dbReference>
<dbReference type="AlphaFoldDB" id="A0A2B7X753"/>
<proteinExistence type="inferred from homology"/>
<dbReference type="InterPro" id="IPR036318">
    <property type="entry name" value="FAD-bd_PCMH-like_sf"/>
</dbReference>
<feature type="chain" id="PRO_5012812425" description="FAD-binding PCMH-type domain-containing protein" evidence="5">
    <location>
        <begin position="23"/>
        <end position="554"/>
    </location>
</feature>
<keyword evidence="2" id="KW-0285">Flavoprotein</keyword>
<dbReference type="InterPro" id="IPR050416">
    <property type="entry name" value="FAD-linked_Oxidoreductase"/>
</dbReference>
<gene>
    <name evidence="7" type="ORF">AJ79_07018</name>
</gene>
<comment type="similarity">
    <text evidence="1">Belongs to the oxygen-dependent FAD-linked oxidoreductase family.</text>
</comment>
<evidence type="ECO:0000259" key="6">
    <source>
        <dbReference type="PROSITE" id="PS51387"/>
    </source>
</evidence>
<dbReference type="STRING" id="1447875.A0A2B7X753"/>
<dbReference type="OrthoDB" id="2151789at2759"/>
<dbReference type="Pfam" id="PF01565">
    <property type="entry name" value="FAD_binding_4"/>
    <property type="match status" value="1"/>
</dbReference>
<sequence length="554" mass="61080">MRLPGFPLWWLVVMAGSSTASTASTLETRTTDHYEHRPLDETIEDLGLQQIVADIPDMEQARYPLSRRCEIACHLLSIALPSAVQFPGSDSYIHNQGSYWAKQQTDRSPSCFVAVKDAFSISVCLTISQKMQCPFSVRSGGHSPVPGASNVKSGIAIDLRTMNDITLSHDKQTAYIGAGATWGDVYSHLDELGLMVVGGRVPSIGVGGLILGGGISFISGTKGFACDNVVNYQAKQVILADGRLRNVNQTSHPDLYRVLRGGGNNFGIVTRFDLDTYPEGEMWTTMRSYHFSAKEHITAALEFFNDNATNDPNLSIITSFSFVKGHWVCGYIVHYADPVPNPDIFRSSFKQLENVTALEESSRIARLLNLVTEMEAINPPAGLRELFLTATYKNSAELQNKIIDSIVSEVDFIKESVRDADLFRAAVNFQAITSPMISNFSRRGGNIVGVHPNDGPLLVFLIAFTWESALDDSIVVSASQSILSKSKAIAAEMGLLSDFIYMNYAGARQSPIASYGKDNLHRMREVQRKYDPNLVFEKLQPGGFKLRRAMWLVL</sequence>
<evidence type="ECO:0000256" key="3">
    <source>
        <dbReference type="ARBA" id="ARBA00022827"/>
    </source>
</evidence>
<feature type="signal peptide" evidence="5">
    <location>
        <begin position="1"/>
        <end position="22"/>
    </location>
</feature>
<evidence type="ECO:0000256" key="2">
    <source>
        <dbReference type="ARBA" id="ARBA00022630"/>
    </source>
</evidence>
<organism evidence="7 8">
    <name type="scientific">Helicocarpus griseus UAMH5409</name>
    <dbReference type="NCBI Taxonomy" id="1447875"/>
    <lineage>
        <taxon>Eukaryota</taxon>
        <taxon>Fungi</taxon>
        <taxon>Dikarya</taxon>
        <taxon>Ascomycota</taxon>
        <taxon>Pezizomycotina</taxon>
        <taxon>Eurotiomycetes</taxon>
        <taxon>Eurotiomycetidae</taxon>
        <taxon>Onygenales</taxon>
        <taxon>Ajellomycetaceae</taxon>
        <taxon>Helicocarpus</taxon>
    </lineage>
</organism>
<dbReference type="InterPro" id="IPR016166">
    <property type="entry name" value="FAD-bd_PCMH"/>
</dbReference>
<evidence type="ECO:0000313" key="7">
    <source>
        <dbReference type="EMBL" id="PGH04739.1"/>
    </source>
</evidence>
<dbReference type="PROSITE" id="PS51387">
    <property type="entry name" value="FAD_PCMH"/>
    <property type="match status" value="1"/>
</dbReference>
<feature type="domain" description="FAD-binding PCMH-type" evidence="6">
    <location>
        <begin position="105"/>
        <end position="279"/>
    </location>
</feature>
<dbReference type="SUPFAM" id="SSF56176">
    <property type="entry name" value="FAD-binding/transporter-associated domain-like"/>
    <property type="match status" value="1"/>
</dbReference>
<evidence type="ECO:0000256" key="4">
    <source>
        <dbReference type="ARBA" id="ARBA00023002"/>
    </source>
</evidence>
<dbReference type="Proteomes" id="UP000223968">
    <property type="component" value="Unassembled WGS sequence"/>
</dbReference>
<evidence type="ECO:0000256" key="1">
    <source>
        <dbReference type="ARBA" id="ARBA00005466"/>
    </source>
</evidence>
<keyword evidence="8" id="KW-1185">Reference proteome</keyword>
<reference evidence="7 8" key="1">
    <citation type="submission" date="2017-10" db="EMBL/GenBank/DDBJ databases">
        <title>Comparative genomics in systemic dimorphic fungi from Ajellomycetaceae.</title>
        <authorList>
            <person name="Munoz J.F."/>
            <person name="Mcewen J.G."/>
            <person name="Clay O.K."/>
            <person name="Cuomo C.A."/>
        </authorList>
    </citation>
    <scope>NUCLEOTIDE SEQUENCE [LARGE SCALE GENOMIC DNA]</scope>
    <source>
        <strain evidence="7 8">UAMH5409</strain>
    </source>
</reference>
<evidence type="ECO:0000256" key="5">
    <source>
        <dbReference type="SAM" id="SignalP"/>
    </source>
</evidence>
<dbReference type="InterPro" id="IPR016169">
    <property type="entry name" value="FAD-bd_PCMH_sub2"/>
</dbReference>
<evidence type="ECO:0000313" key="8">
    <source>
        <dbReference type="Proteomes" id="UP000223968"/>
    </source>
</evidence>
<name>A0A2B7X753_9EURO</name>
<dbReference type="PANTHER" id="PTHR42973">
    <property type="entry name" value="BINDING OXIDOREDUCTASE, PUTATIVE (AFU_ORTHOLOGUE AFUA_1G17690)-RELATED"/>
    <property type="match status" value="1"/>
</dbReference>
<dbReference type="InterPro" id="IPR006094">
    <property type="entry name" value="Oxid_FAD_bind_N"/>
</dbReference>
<keyword evidence="5" id="KW-0732">Signal</keyword>
<dbReference type="Gene3D" id="3.30.465.10">
    <property type="match status" value="1"/>
</dbReference>
<accession>A0A2B7X753</accession>
<comment type="caution">
    <text evidence="7">The sequence shown here is derived from an EMBL/GenBank/DDBJ whole genome shotgun (WGS) entry which is preliminary data.</text>
</comment>
<dbReference type="PANTHER" id="PTHR42973:SF34">
    <property type="entry name" value="FAD BINDING DOMAIN PROTEIN (AFU_ORTHOLOGUE AFUA_3G02770)"/>
    <property type="match status" value="1"/>
</dbReference>
<protein>
    <recommendedName>
        <fullName evidence="6">FAD-binding PCMH-type domain-containing protein</fullName>
    </recommendedName>
</protein>
<keyword evidence="3" id="KW-0274">FAD</keyword>
<keyword evidence="4" id="KW-0560">Oxidoreductase</keyword>
<dbReference type="EMBL" id="PDNB01000133">
    <property type="protein sequence ID" value="PGH04739.1"/>
    <property type="molecule type" value="Genomic_DNA"/>
</dbReference>
<dbReference type="GO" id="GO:0016491">
    <property type="term" value="F:oxidoreductase activity"/>
    <property type="evidence" value="ECO:0007669"/>
    <property type="project" value="UniProtKB-KW"/>
</dbReference>